<evidence type="ECO:0000256" key="2">
    <source>
        <dbReference type="ARBA" id="ARBA00022692"/>
    </source>
</evidence>
<organism evidence="8 9">
    <name type="scientific">Gordonia westfalica</name>
    <dbReference type="NCBI Taxonomy" id="158898"/>
    <lineage>
        <taxon>Bacteria</taxon>
        <taxon>Bacillati</taxon>
        <taxon>Actinomycetota</taxon>
        <taxon>Actinomycetes</taxon>
        <taxon>Mycobacteriales</taxon>
        <taxon>Gordoniaceae</taxon>
        <taxon>Gordonia</taxon>
    </lineage>
</organism>
<evidence type="ECO:0000256" key="5">
    <source>
        <dbReference type="SAM" id="MobiDB-lite"/>
    </source>
</evidence>
<dbReference type="STRING" id="158898.SAMN04488548_1342363"/>
<evidence type="ECO:0000313" key="9">
    <source>
        <dbReference type="Proteomes" id="UP000183180"/>
    </source>
</evidence>
<dbReference type="PANTHER" id="PTHR43471:SF3">
    <property type="entry name" value="ABC TRANSPORTER PERMEASE PROTEIN NATB"/>
    <property type="match status" value="1"/>
</dbReference>
<feature type="transmembrane region" description="Helical" evidence="6">
    <location>
        <begin position="40"/>
        <end position="62"/>
    </location>
</feature>
<reference evidence="8 9" key="1">
    <citation type="submission" date="2016-10" db="EMBL/GenBank/DDBJ databases">
        <authorList>
            <person name="de Groot N.N."/>
        </authorList>
    </citation>
    <scope>NUCLEOTIDE SEQUENCE [LARGE SCALE GENOMIC DNA]</scope>
    <source>
        <strain evidence="8 9">DSM 44215</strain>
    </source>
</reference>
<accession>A0A1H2JPY1</accession>
<feature type="transmembrane region" description="Helical" evidence="6">
    <location>
        <begin position="235"/>
        <end position="260"/>
    </location>
</feature>
<dbReference type="OrthoDB" id="3268959at2"/>
<evidence type="ECO:0000259" key="7">
    <source>
        <dbReference type="Pfam" id="PF12698"/>
    </source>
</evidence>
<feature type="transmembrane region" description="Helical" evidence="6">
    <location>
        <begin position="272"/>
        <end position="296"/>
    </location>
</feature>
<evidence type="ECO:0000256" key="1">
    <source>
        <dbReference type="ARBA" id="ARBA00004141"/>
    </source>
</evidence>
<dbReference type="GO" id="GO:0016020">
    <property type="term" value="C:membrane"/>
    <property type="evidence" value="ECO:0007669"/>
    <property type="project" value="UniProtKB-SubCell"/>
</dbReference>
<comment type="subcellular location">
    <subcellularLocation>
        <location evidence="1">Membrane</location>
        <topology evidence="1">Multi-pass membrane protein</topology>
    </subcellularLocation>
</comment>
<gene>
    <name evidence="8" type="ORF">SAMN04488548_1342363</name>
</gene>
<dbReference type="RefSeq" id="WP_074850848.1">
    <property type="nucleotide sequence ID" value="NZ_FNLM01000034.1"/>
</dbReference>
<feature type="compositionally biased region" description="Low complexity" evidence="5">
    <location>
        <begin position="8"/>
        <end position="20"/>
    </location>
</feature>
<feature type="region of interest" description="Disordered" evidence="5">
    <location>
        <begin position="1"/>
        <end position="20"/>
    </location>
</feature>
<feature type="transmembrane region" description="Helical" evidence="6">
    <location>
        <begin position="364"/>
        <end position="385"/>
    </location>
</feature>
<keyword evidence="3 6" id="KW-1133">Transmembrane helix</keyword>
<feature type="transmembrane region" description="Helical" evidence="6">
    <location>
        <begin position="188"/>
        <end position="214"/>
    </location>
</feature>
<evidence type="ECO:0000313" key="8">
    <source>
        <dbReference type="EMBL" id="SDU58373.1"/>
    </source>
</evidence>
<dbReference type="Pfam" id="PF12698">
    <property type="entry name" value="ABC2_membrane_3"/>
    <property type="match status" value="1"/>
</dbReference>
<dbReference type="Proteomes" id="UP000183180">
    <property type="component" value="Unassembled WGS sequence"/>
</dbReference>
<dbReference type="GO" id="GO:0140359">
    <property type="term" value="F:ABC-type transporter activity"/>
    <property type="evidence" value="ECO:0007669"/>
    <property type="project" value="InterPro"/>
</dbReference>
<dbReference type="EMBL" id="FNLM01000034">
    <property type="protein sequence ID" value="SDU58373.1"/>
    <property type="molecule type" value="Genomic_DNA"/>
</dbReference>
<evidence type="ECO:0000256" key="3">
    <source>
        <dbReference type="ARBA" id="ARBA00022989"/>
    </source>
</evidence>
<evidence type="ECO:0000256" key="4">
    <source>
        <dbReference type="ARBA" id="ARBA00023136"/>
    </source>
</evidence>
<keyword evidence="4 6" id="KW-0472">Membrane</keyword>
<feature type="transmembrane region" description="Helical" evidence="6">
    <location>
        <begin position="317"/>
        <end position="344"/>
    </location>
</feature>
<evidence type="ECO:0000256" key="6">
    <source>
        <dbReference type="SAM" id="Phobius"/>
    </source>
</evidence>
<dbReference type="PANTHER" id="PTHR43471">
    <property type="entry name" value="ABC TRANSPORTER PERMEASE"/>
    <property type="match status" value="1"/>
</dbReference>
<proteinExistence type="predicted"/>
<sequence length="409" mass="42092">MTTLQDLPTTSTSPSPKASAAQAIRLVAEREITTRAKTKSFVVSTALLLVVIVAGAIIINLLTGGEDVEKVAVVGQPAAVTDSIVAVGESTGTTIATESVDTVEQARARVADGDVAAALIPGQTPGSYVILSKNGADPTVEGPIRTAVSQAGLSDALAARGVDAASLPAVKISVTELDPARPDEGERLVIALVGVILLITAIMMGGTMVAVGVVEEKTSRVVELLLATIKPLHLLWGKIIGIGTVALAQVVLLGATALIAGTATGILTLPGAAVGMFAAVIAWFVLGFLFFASLYAATGAIVSRQEELSSASFPLTVLAMAVMYAGIFGAQALDSTLITTLSWIPPFSAALMPMRIASGDADALQIVLTFLIMAVVCALATWVAARIYQRSILRTGSRIGWREVLKLAR</sequence>
<name>A0A1H2JPY1_9ACTN</name>
<dbReference type="InterPro" id="IPR013525">
    <property type="entry name" value="ABC2_TM"/>
</dbReference>
<dbReference type="AlphaFoldDB" id="A0A1H2JPY1"/>
<keyword evidence="2 6" id="KW-0812">Transmembrane</keyword>
<feature type="domain" description="ABC-2 type transporter transmembrane" evidence="7">
    <location>
        <begin position="39"/>
        <end position="385"/>
    </location>
</feature>
<protein>
    <submittedName>
        <fullName evidence="8">ABC-2 type transport system permease protein</fullName>
    </submittedName>
</protein>